<dbReference type="Gene3D" id="1.10.10.10">
    <property type="entry name" value="Winged helix-like DNA-binding domain superfamily/Winged helix DNA-binding domain"/>
    <property type="match status" value="1"/>
</dbReference>
<feature type="domain" description="DprA winged helix" evidence="3">
    <location>
        <begin position="246"/>
        <end position="292"/>
    </location>
</feature>
<dbReference type="SUPFAM" id="SSF102405">
    <property type="entry name" value="MCP/YpsA-like"/>
    <property type="match status" value="1"/>
</dbReference>
<comment type="similarity">
    <text evidence="1">Belongs to the DprA/Smf family.</text>
</comment>
<dbReference type="NCBIfam" id="TIGR00732">
    <property type="entry name" value="dprA"/>
    <property type="match status" value="1"/>
</dbReference>
<dbReference type="EMBL" id="JAMZFV010000007">
    <property type="protein sequence ID" value="MCP1109940.1"/>
    <property type="molecule type" value="Genomic_DNA"/>
</dbReference>
<gene>
    <name evidence="4" type="primary">dprA</name>
    <name evidence="4" type="ORF">NK118_06725</name>
</gene>
<evidence type="ECO:0000256" key="1">
    <source>
        <dbReference type="ARBA" id="ARBA00006525"/>
    </source>
</evidence>
<dbReference type="InterPro" id="IPR003488">
    <property type="entry name" value="DprA"/>
</dbReference>
<proteinExistence type="inferred from homology"/>
<dbReference type="RefSeq" id="WP_262068821.1">
    <property type="nucleotide sequence ID" value="NZ_JAMXOC010000007.1"/>
</dbReference>
<name>A0ABT1EGV2_9FIRM</name>
<accession>A0ABT1EGV2</accession>
<evidence type="ECO:0000259" key="2">
    <source>
        <dbReference type="Pfam" id="PF02481"/>
    </source>
</evidence>
<sequence>MTEGKGTLYIEETHSEKVKVVHHYEPSYPAKLREVKGHPQTLYYLGELPQEGVPTVAIVGAREPTPYGREMTRYFAETLASYGVQIISGMARGVDGIAGRGALSKGGYTAAVLGSGVDICYPKSNRGLYLDLIRKGGIISEYPPGTPAKPYHFPARNRLISGLADAVLVMEAREKSGSLITADMALEQGRDVYALPGPITSALSQGCNGLLKQGAGILLDPEELLFDLGITWSKKVVAEKENKIFLAPDEKVVYSCLDLYPQNIEQLIKATKLAPMRVQSALVSLELKGVIKEISQNFYVKL</sequence>
<evidence type="ECO:0000313" key="5">
    <source>
        <dbReference type="Proteomes" id="UP001523565"/>
    </source>
</evidence>
<keyword evidence="5" id="KW-1185">Reference proteome</keyword>
<dbReference type="Pfam" id="PF02481">
    <property type="entry name" value="DNA_processg_A"/>
    <property type="match status" value="1"/>
</dbReference>
<dbReference type="PANTHER" id="PTHR43022">
    <property type="entry name" value="PROTEIN SMF"/>
    <property type="match status" value="1"/>
</dbReference>
<evidence type="ECO:0000313" key="4">
    <source>
        <dbReference type="EMBL" id="MCP1109940.1"/>
    </source>
</evidence>
<dbReference type="InterPro" id="IPR057666">
    <property type="entry name" value="DrpA_SLOG"/>
</dbReference>
<dbReference type="PANTHER" id="PTHR43022:SF1">
    <property type="entry name" value="PROTEIN SMF"/>
    <property type="match status" value="1"/>
</dbReference>
<dbReference type="InterPro" id="IPR041614">
    <property type="entry name" value="DprA_WH"/>
</dbReference>
<dbReference type="Pfam" id="PF17782">
    <property type="entry name" value="WHD_DprA"/>
    <property type="match status" value="1"/>
</dbReference>
<protein>
    <submittedName>
        <fullName evidence="4">DNA-processing protein DprA</fullName>
    </submittedName>
</protein>
<comment type="caution">
    <text evidence="4">The sequence shown here is derived from an EMBL/GenBank/DDBJ whole genome shotgun (WGS) entry which is preliminary data.</text>
</comment>
<organism evidence="4 5">
    <name type="scientific">Ohessyouella blattaphilus</name>
    <dbReference type="NCBI Taxonomy" id="2949333"/>
    <lineage>
        <taxon>Bacteria</taxon>
        <taxon>Bacillati</taxon>
        <taxon>Bacillota</taxon>
        <taxon>Clostridia</taxon>
        <taxon>Lachnospirales</taxon>
        <taxon>Lachnospiraceae</taxon>
        <taxon>Ohessyouella</taxon>
    </lineage>
</organism>
<dbReference type="Gene3D" id="3.40.50.450">
    <property type="match status" value="1"/>
</dbReference>
<feature type="domain" description="Smf/DprA SLOG" evidence="2">
    <location>
        <begin position="20"/>
        <end position="226"/>
    </location>
</feature>
<dbReference type="InterPro" id="IPR036388">
    <property type="entry name" value="WH-like_DNA-bd_sf"/>
</dbReference>
<dbReference type="Proteomes" id="UP001523565">
    <property type="component" value="Unassembled WGS sequence"/>
</dbReference>
<reference evidence="4 5" key="1">
    <citation type="journal article" date="2022" name="Genome Biol. Evol.">
        <title>Host diet, physiology and behaviors set the stage for Lachnospiraceae cladogenesis.</title>
        <authorList>
            <person name="Vera-Ponce De Leon A."/>
            <person name="Schneider M."/>
            <person name="Jahnes B.C."/>
            <person name="Sadowski V."/>
            <person name="Camuy-Velez L.A."/>
            <person name="Duan J."/>
            <person name="Sabree Z.L."/>
        </authorList>
    </citation>
    <scope>NUCLEOTIDE SEQUENCE [LARGE SCALE GENOMIC DNA]</scope>
    <source>
        <strain evidence="4 5">PAL227</strain>
    </source>
</reference>
<evidence type="ECO:0000259" key="3">
    <source>
        <dbReference type="Pfam" id="PF17782"/>
    </source>
</evidence>